<dbReference type="PRINTS" id="PR00724">
    <property type="entry name" value="CRBOXYPTASEC"/>
</dbReference>
<accession>A0A484NK53</accession>
<feature type="compositionally biased region" description="Polar residues" evidence="4">
    <location>
        <begin position="1"/>
        <end position="14"/>
    </location>
</feature>
<reference evidence="5 6" key="1">
    <citation type="submission" date="2018-04" db="EMBL/GenBank/DDBJ databases">
        <authorList>
            <person name="Vogel A."/>
        </authorList>
    </citation>
    <scope>NUCLEOTIDE SEQUENCE [LARGE SCALE GENOMIC DNA]</scope>
</reference>
<dbReference type="GO" id="GO:0006508">
    <property type="term" value="P:proteolysis"/>
    <property type="evidence" value="ECO:0007669"/>
    <property type="project" value="InterPro"/>
</dbReference>
<dbReference type="SUPFAM" id="SSF53474">
    <property type="entry name" value="alpha/beta-Hydrolases"/>
    <property type="match status" value="1"/>
</dbReference>
<dbReference type="Gene3D" id="3.40.50.1820">
    <property type="entry name" value="alpha/beta hydrolase"/>
    <property type="match status" value="1"/>
</dbReference>
<gene>
    <name evidence="5" type="ORF">CCAM_LOCUS43481</name>
</gene>
<dbReference type="AlphaFoldDB" id="A0A484NK53"/>
<dbReference type="InterPro" id="IPR001563">
    <property type="entry name" value="Peptidase_S10"/>
</dbReference>
<dbReference type="GO" id="GO:0004185">
    <property type="term" value="F:serine-type carboxypeptidase activity"/>
    <property type="evidence" value="ECO:0007669"/>
    <property type="project" value="InterPro"/>
</dbReference>
<organism evidence="5 6">
    <name type="scientific">Cuscuta campestris</name>
    <dbReference type="NCBI Taxonomy" id="132261"/>
    <lineage>
        <taxon>Eukaryota</taxon>
        <taxon>Viridiplantae</taxon>
        <taxon>Streptophyta</taxon>
        <taxon>Embryophyta</taxon>
        <taxon>Tracheophyta</taxon>
        <taxon>Spermatophyta</taxon>
        <taxon>Magnoliopsida</taxon>
        <taxon>eudicotyledons</taxon>
        <taxon>Gunneridae</taxon>
        <taxon>Pentapetalae</taxon>
        <taxon>asterids</taxon>
        <taxon>lamiids</taxon>
        <taxon>Solanales</taxon>
        <taxon>Convolvulaceae</taxon>
        <taxon>Cuscuteae</taxon>
        <taxon>Cuscuta</taxon>
        <taxon>Cuscuta subgen. Grammica</taxon>
        <taxon>Cuscuta sect. Cleistogrammica</taxon>
    </lineage>
</organism>
<dbReference type="PANTHER" id="PTHR11802:SF132">
    <property type="entry name" value="SERINE CARBOXYPEPTIDASE-LIKE 36-RELATED"/>
    <property type="match status" value="1"/>
</dbReference>
<dbReference type="Proteomes" id="UP000595140">
    <property type="component" value="Unassembled WGS sequence"/>
</dbReference>
<dbReference type="EMBL" id="OOIL02006791">
    <property type="protein sequence ID" value="VFR01706.1"/>
    <property type="molecule type" value="Genomic_DNA"/>
</dbReference>
<keyword evidence="2" id="KW-0732">Signal</keyword>
<keyword evidence="3" id="KW-0325">Glycoprotein</keyword>
<evidence type="ECO:0000256" key="4">
    <source>
        <dbReference type="SAM" id="MobiDB-lite"/>
    </source>
</evidence>
<evidence type="ECO:0000256" key="1">
    <source>
        <dbReference type="ARBA" id="ARBA00009431"/>
    </source>
</evidence>
<feature type="region of interest" description="Disordered" evidence="4">
    <location>
        <begin position="1"/>
        <end position="22"/>
    </location>
</feature>
<evidence type="ECO:0000313" key="5">
    <source>
        <dbReference type="EMBL" id="VFR01706.1"/>
    </source>
</evidence>
<evidence type="ECO:0000313" key="6">
    <source>
        <dbReference type="Proteomes" id="UP000595140"/>
    </source>
</evidence>
<protein>
    <submittedName>
        <fullName evidence="5">Uncharacterized protein</fullName>
    </submittedName>
</protein>
<dbReference type="OrthoDB" id="443318at2759"/>
<keyword evidence="6" id="KW-1185">Reference proteome</keyword>
<dbReference type="GO" id="GO:0005773">
    <property type="term" value="C:vacuole"/>
    <property type="evidence" value="ECO:0007669"/>
    <property type="project" value="TreeGrafter"/>
</dbReference>
<name>A0A484NK53_9ASTE</name>
<comment type="similarity">
    <text evidence="1">Belongs to the peptidase S10 family.</text>
</comment>
<dbReference type="InterPro" id="IPR029058">
    <property type="entry name" value="AB_hydrolase_fold"/>
</dbReference>
<dbReference type="PANTHER" id="PTHR11802">
    <property type="entry name" value="SERINE PROTEASE FAMILY S10 SERINE CARBOXYPEPTIDASE"/>
    <property type="match status" value="1"/>
</dbReference>
<evidence type="ECO:0000256" key="3">
    <source>
        <dbReference type="ARBA" id="ARBA00023180"/>
    </source>
</evidence>
<dbReference type="Pfam" id="PF00450">
    <property type="entry name" value="Peptidase_S10"/>
    <property type="match status" value="1"/>
</dbReference>
<evidence type="ECO:0000256" key="2">
    <source>
        <dbReference type="ARBA" id="ARBA00022729"/>
    </source>
</evidence>
<proteinExistence type="inferred from homology"/>
<sequence>MSTSLILNKRNNLNPKGDEAPGFLSSSSSSVYVVGEQEGLREADKIAGGLPEQPPGVEFDQYSGYVTVDPKAGRSLFYYFAESPHSPSAKPLVLWLAGGPGSSSLGYGSFLQIGPFKVHSDGKTLYKNDYSWNKVANVLFLESPAGVGFSYSNTTSDYNTTDDKRTTADAYSFLVNWLQRFPQQEPGTLPVRSELWWAFCVRACLHHSTP</sequence>